<accession>A0A1V4ACS4</accession>
<evidence type="ECO:0000313" key="3">
    <source>
        <dbReference type="EMBL" id="OON81774.1"/>
    </source>
</evidence>
<evidence type="ECO:0000256" key="2">
    <source>
        <dbReference type="SAM" id="Phobius"/>
    </source>
</evidence>
<sequence>MAQPPGPSSAPDPSDVPGPSGAAVPGTPPARRGLITVSWLWVGLPLAYGVYELVRKATQLFTG</sequence>
<dbReference type="Proteomes" id="UP000190539">
    <property type="component" value="Unassembled WGS sequence"/>
</dbReference>
<organism evidence="3 4">
    <name type="scientific">Streptomyces tsukubensis</name>
    <dbReference type="NCBI Taxonomy" id="83656"/>
    <lineage>
        <taxon>Bacteria</taxon>
        <taxon>Bacillati</taxon>
        <taxon>Actinomycetota</taxon>
        <taxon>Actinomycetes</taxon>
        <taxon>Kitasatosporales</taxon>
        <taxon>Streptomycetaceae</taxon>
        <taxon>Streptomyces</taxon>
    </lineage>
</organism>
<keyword evidence="2" id="KW-0472">Membrane</keyword>
<dbReference type="EMBL" id="MVFC01000003">
    <property type="protein sequence ID" value="OON81774.1"/>
    <property type="molecule type" value="Genomic_DNA"/>
</dbReference>
<protein>
    <submittedName>
        <fullName evidence="3">Uncharacterized protein</fullName>
    </submittedName>
</protein>
<keyword evidence="2" id="KW-0812">Transmembrane</keyword>
<gene>
    <name evidence="3" type="ORF">B1H18_06570</name>
</gene>
<reference evidence="3 4" key="1">
    <citation type="submission" date="2017-02" db="EMBL/GenBank/DDBJ databases">
        <title>Draft Genome Sequence of Streptomyces tsukubaensis F601, a Producer of the immunosuppressant tacrolimus FK506.</title>
        <authorList>
            <person name="Zong G."/>
            <person name="Zhong C."/>
            <person name="Fu J."/>
            <person name="Qin R."/>
            <person name="Cao G."/>
        </authorList>
    </citation>
    <scope>NUCLEOTIDE SEQUENCE [LARGE SCALE GENOMIC DNA]</scope>
    <source>
        <strain evidence="3 4">F601</strain>
    </source>
</reference>
<evidence type="ECO:0000256" key="1">
    <source>
        <dbReference type="SAM" id="MobiDB-lite"/>
    </source>
</evidence>
<name>A0A1V4ACS4_9ACTN</name>
<dbReference type="OrthoDB" id="5197032at2"/>
<dbReference type="AlphaFoldDB" id="A0A1V4ACS4"/>
<keyword evidence="2" id="KW-1133">Transmembrane helix</keyword>
<dbReference type="RefSeq" id="WP_077965646.1">
    <property type="nucleotide sequence ID" value="NZ_CP045178.1"/>
</dbReference>
<comment type="caution">
    <text evidence="3">The sequence shown here is derived from an EMBL/GenBank/DDBJ whole genome shotgun (WGS) entry which is preliminary data.</text>
</comment>
<feature type="region of interest" description="Disordered" evidence="1">
    <location>
        <begin position="1"/>
        <end position="28"/>
    </location>
</feature>
<keyword evidence="4" id="KW-1185">Reference proteome</keyword>
<proteinExistence type="predicted"/>
<feature type="transmembrane region" description="Helical" evidence="2">
    <location>
        <begin position="33"/>
        <end position="51"/>
    </location>
</feature>
<feature type="compositionally biased region" description="Pro residues" evidence="1">
    <location>
        <begin position="1"/>
        <end position="16"/>
    </location>
</feature>
<evidence type="ECO:0000313" key="4">
    <source>
        <dbReference type="Proteomes" id="UP000190539"/>
    </source>
</evidence>